<dbReference type="PANTHER" id="PTHR43133">
    <property type="entry name" value="RNA POLYMERASE ECF-TYPE SIGMA FACTO"/>
    <property type="match status" value="1"/>
</dbReference>
<accession>X1V5F7</accession>
<reference evidence="7" key="1">
    <citation type="journal article" date="2014" name="Front. Microbiol.">
        <title>High frequency of phylogenetically diverse reductive dehalogenase-homologous genes in deep subseafloor sedimentary metagenomes.</title>
        <authorList>
            <person name="Kawai M."/>
            <person name="Futagami T."/>
            <person name="Toyoda A."/>
            <person name="Takaki Y."/>
            <person name="Nishi S."/>
            <person name="Hori S."/>
            <person name="Arai W."/>
            <person name="Tsubouchi T."/>
            <person name="Morono Y."/>
            <person name="Uchiyama I."/>
            <person name="Ito T."/>
            <person name="Fujiyama A."/>
            <person name="Inagaki F."/>
            <person name="Takami H."/>
        </authorList>
    </citation>
    <scope>NUCLEOTIDE SEQUENCE</scope>
    <source>
        <strain evidence="7">Expedition CK06-06</strain>
    </source>
</reference>
<dbReference type="NCBIfam" id="TIGR02937">
    <property type="entry name" value="sigma70-ECF"/>
    <property type="match status" value="1"/>
</dbReference>
<dbReference type="InterPro" id="IPR036388">
    <property type="entry name" value="WH-like_DNA-bd_sf"/>
</dbReference>
<dbReference type="InterPro" id="IPR007627">
    <property type="entry name" value="RNA_pol_sigma70_r2"/>
</dbReference>
<comment type="caution">
    <text evidence="7">The sequence shown here is derived from an EMBL/GenBank/DDBJ whole genome shotgun (WGS) entry which is preliminary data.</text>
</comment>
<dbReference type="PANTHER" id="PTHR43133:SF51">
    <property type="entry name" value="RNA POLYMERASE SIGMA FACTOR"/>
    <property type="match status" value="1"/>
</dbReference>
<dbReference type="EMBL" id="BARW01036252">
    <property type="protein sequence ID" value="GAJ25013.1"/>
    <property type="molecule type" value="Genomic_DNA"/>
</dbReference>
<evidence type="ECO:0008006" key="8">
    <source>
        <dbReference type="Google" id="ProtNLM"/>
    </source>
</evidence>
<gene>
    <name evidence="7" type="ORF">S12H4_56320</name>
</gene>
<feature type="domain" description="RNA polymerase sigma factor 70 region 4 type 2" evidence="6">
    <location>
        <begin position="83"/>
        <end position="134"/>
    </location>
</feature>
<proteinExistence type="inferred from homology"/>
<evidence type="ECO:0000256" key="1">
    <source>
        <dbReference type="ARBA" id="ARBA00010641"/>
    </source>
</evidence>
<evidence type="ECO:0000259" key="5">
    <source>
        <dbReference type="Pfam" id="PF04542"/>
    </source>
</evidence>
<comment type="similarity">
    <text evidence="1">Belongs to the sigma-70 factor family. ECF subfamily.</text>
</comment>
<feature type="domain" description="RNA polymerase sigma-70 region 2" evidence="5">
    <location>
        <begin position="1"/>
        <end position="54"/>
    </location>
</feature>
<dbReference type="InterPro" id="IPR013324">
    <property type="entry name" value="RNA_pol_sigma_r3/r4-like"/>
</dbReference>
<dbReference type="GO" id="GO:0016987">
    <property type="term" value="F:sigma factor activity"/>
    <property type="evidence" value="ECO:0007669"/>
    <property type="project" value="UniProtKB-KW"/>
</dbReference>
<name>X1V5F7_9ZZZZ</name>
<evidence type="ECO:0000256" key="2">
    <source>
        <dbReference type="ARBA" id="ARBA00023015"/>
    </source>
</evidence>
<dbReference type="InterPro" id="IPR039425">
    <property type="entry name" value="RNA_pol_sigma-70-like"/>
</dbReference>
<dbReference type="GO" id="GO:0003677">
    <property type="term" value="F:DNA binding"/>
    <property type="evidence" value="ECO:0007669"/>
    <property type="project" value="InterPro"/>
</dbReference>
<dbReference type="Pfam" id="PF04542">
    <property type="entry name" value="Sigma70_r2"/>
    <property type="match status" value="1"/>
</dbReference>
<keyword evidence="4" id="KW-0804">Transcription</keyword>
<dbReference type="AlphaFoldDB" id="X1V5F7"/>
<evidence type="ECO:0000259" key="6">
    <source>
        <dbReference type="Pfam" id="PF08281"/>
    </source>
</evidence>
<dbReference type="InterPro" id="IPR014284">
    <property type="entry name" value="RNA_pol_sigma-70_dom"/>
</dbReference>
<keyword evidence="2" id="KW-0805">Transcription regulation</keyword>
<sequence length="147" mass="16964">MLGHGTEAEDIGQETFIRFYKSLNKFRGDSSISTYLTRIAINLSLNEIKRRQRRRKYFSTTSEEGMDNIPENTTSKNKNETREIVNLAIQKLESKFRAVLVLRLILGYTTQETAKLMKLPMGTILSRLTRAQMKLKDILTPSYEGLK</sequence>
<organism evidence="7">
    <name type="scientific">marine sediment metagenome</name>
    <dbReference type="NCBI Taxonomy" id="412755"/>
    <lineage>
        <taxon>unclassified sequences</taxon>
        <taxon>metagenomes</taxon>
        <taxon>ecological metagenomes</taxon>
    </lineage>
</organism>
<evidence type="ECO:0000256" key="3">
    <source>
        <dbReference type="ARBA" id="ARBA00023082"/>
    </source>
</evidence>
<dbReference type="Gene3D" id="1.10.10.10">
    <property type="entry name" value="Winged helix-like DNA-binding domain superfamily/Winged helix DNA-binding domain"/>
    <property type="match status" value="1"/>
</dbReference>
<keyword evidence="3" id="KW-0731">Sigma factor</keyword>
<evidence type="ECO:0000256" key="4">
    <source>
        <dbReference type="ARBA" id="ARBA00023163"/>
    </source>
</evidence>
<dbReference type="SUPFAM" id="SSF88659">
    <property type="entry name" value="Sigma3 and sigma4 domains of RNA polymerase sigma factors"/>
    <property type="match status" value="1"/>
</dbReference>
<dbReference type="SUPFAM" id="SSF88946">
    <property type="entry name" value="Sigma2 domain of RNA polymerase sigma factors"/>
    <property type="match status" value="1"/>
</dbReference>
<dbReference type="InterPro" id="IPR013325">
    <property type="entry name" value="RNA_pol_sigma_r2"/>
</dbReference>
<dbReference type="Pfam" id="PF08281">
    <property type="entry name" value="Sigma70_r4_2"/>
    <property type="match status" value="1"/>
</dbReference>
<evidence type="ECO:0000313" key="7">
    <source>
        <dbReference type="EMBL" id="GAJ25013.1"/>
    </source>
</evidence>
<dbReference type="Gene3D" id="1.10.1740.10">
    <property type="match status" value="1"/>
</dbReference>
<protein>
    <recommendedName>
        <fullName evidence="8">RNA polymerase sigma factor 70 region 4 type 2 domain-containing protein</fullName>
    </recommendedName>
</protein>
<dbReference type="InterPro" id="IPR013249">
    <property type="entry name" value="RNA_pol_sigma70_r4_t2"/>
</dbReference>
<dbReference type="GO" id="GO:0006352">
    <property type="term" value="P:DNA-templated transcription initiation"/>
    <property type="evidence" value="ECO:0007669"/>
    <property type="project" value="InterPro"/>
</dbReference>